<feature type="region of interest" description="Disordered" evidence="1">
    <location>
        <begin position="140"/>
        <end position="164"/>
    </location>
</feature>
<comment type="caution">
    <text evidence="2">The sequence shown here is derived from an EMBL/GenBank/DDBJ whole genome shotgun (WGS) entry which is preliminary data.</text>
</comment>
<dbReference type="RefSeq" id="WP_118983997.1">
    <property type="nucleotide sequence ID" value="NZ_QHCS01000010.1"/>
</dbReference>
<dbReference type="EMBL" id="QHCS01000010">
    <property type="protein sequence ID" value="RHX83270.1"/>
    <property type="molecule type" value="Genomic_DNA"/>
</dbReference>
<evidence type="ECO:0008006" key="4">
    <source>
        <dbReference type="Google" id="ProtNLM"/>
    </source>
</evidence>
<accession>A0A8B3CHG9</accession>
<reference evidence="3" key="1">
    <citation type="submission" date="2018-05" db="EMBL/GenBank/DDBJ databases">
        <title>Leptospira yasudae sp. nov. and Leptospira stimsonii sp. nov., two pathogenic species of the genus Leptospira isolated from environmental sources.</title>
        <authorList>
            <person name="Casanovas-Massana A."/>
            <person name="Hamond C."/>
            <person name="Santos L.A."/>
            <person name="Hacker K.P."/>
            <person name="Balassiano I."/>
            <person name="Medeiros M.A."/>
            <person name="Reis M.G."/>
            <person name="Ko A.I."/>
            <person name="Wunder E.A."/>
        </authorList>
    </citation>
    <scope>NUCLEOTIDE SEQUENCE [LARGE SCALE GENOMIC DNA]</scope>
    <source>
        <strain evidence="3">AMB6-RJ</strain>
    </source>
</reference>
<sequence>MIPFSKEQRIFHAERTDRDFTIVTNVWIRDSRLSWKARGLLIFLLQLPPDWAVNSEELQTHASDKKDSTIAGLRELAHFGYAELIRLRDPDNGRIKQVWNFYETSRKPFVMAAKVSNKKSKSRNELEPTLFDSIAERKENSPGLEFPVPVNPAPEPPDLAEPVPVKQPLLSTKDKERKDQFLKYQKLNTSRESESLECASSEIRIPEKQNQKWNFPMLWLESFQKVYSEEHGIAMGKPITELKSLEWIYKTTNGDWSQVHLKLQILMQLRNEDSKFWEKQAVSPETLSKYWARLFPQNSKKPYSKETVPNKEKIRNVRIENSHPPSKPTTQLIIPNRKMLKNRHECFLLWARENNLHNSSIKYYEENLDPKTYSGNKKILYEKFFKEVAPTLFKNFEDIHEENSLNESSLPEQVCKTTRDVLNSNLKEESEVYTSMDQSCLSPKNENRLVLVK</sequence>
<organism evidence="2 3">
    <name type="scientific">Leptospira stimsonii</name>
    <dbReference type="NCBI Taxonomy" id="2202203"/>
    <lineage>
        <taxon>Bacteria</taxon>
        <taxon>Pseudomonadati</taxon>
        <taxon>Spirochaetota</taxon>
        <taxon>Spirochaetia</taxon>
        <taxon>Leptospirales</taxon>
        <taxon>Leptospiraceae</taxon>
        <taxon>Leptospira</taxon>
    </lineage>
</organism>
<protein>
    <recommendedName>
        <fullName evidence="4">Helix-turn-helix domain-containing protein</fullName>
    </recommendedName>
</protein>
<evidence type="ECO:0000313" key="3">
    <source>
        <dbReference type="Proteomes" id="UP000266669"/>
    </source>
</evidence>
<dbReference type="Proteomes" id="UP000266669">
    <property type="component" value="Unassembled WGS sequence"/>
</dbReference>
<feature type="compositionally biased region" description="Pro residues" evidence="1">
    <location>
        <begin position="149"/>
        <end position="159"/>
    </location>
</feature>
<name>A0A8B3CHG9_9LEPT</name>
<evidence type="ECO:0000256" key="1">
    <source>
        <dbReference type="SAM" id="MobiDB-lite"/>
    </source>
</evidence>
<evidence type="ECO:0000313" key="2">
    <source>
        <dbReference type="EMBL" id="RHX83270.1"/>
    </source>
</evidence>
<gene>
    <name evidence="2" type="ORF">DLM78_22460</name>
</gene>
<dbReference type="AlphaFoldDB" id="A0A8B3CHG9"/>
<proteinExistence type="predicted"/>